<dbReference type="Pfam" id="PF00132">
    <property type="entry name" value="Hexapep"/>
    <property type="match status" value="1"/>
</dbReference>
<dbReference type="CDD" id="cd04647">
    <property type="entry name" value="LbH_MAT_like"/>
    <property type="match status" value="1"/>
</dbReference>
<keyword evidence="1 5" id="KW-0808">Transferase</keyword>
<name>U5N5S2_9BURK</name>
<dbReference type="PATRIC" id="fig|946483.4.peg.513"/>
<dbReference type="GO" id="GO:0016746">
    <property type="term" value="F:acyltransferase activity"/>
    <property type="evidence" value="ECO:0007669"/>
    <property type="project" value="UniProtKB-KW"/>
</dbReference>
<dbReference type="InterPro" id="IPR001451">
    <property type="entry name" value="Hexapep"/>
</dbReference>
<keyword evidence="3" id="KW-0012">Acyltransferase</keyword>
<evidence type="ECO:0000256" key="4">
    <source>
        <dbReference type="SAM" id="Phobius"/>
    </source>
</evidence>
<dbReference type="PANTHER" id="PTHR23416:SF78">
    <property type="entry name" value="LIPOPOLYSACCHARIDE BIOSYNTHESIS O-ACETYL TRANSFERASE WBBJ-RELATED"/>
    <property type="match status" value="1"/>
</dbReference>
<gene>
    <name evidence="5" type="primary">maa</name>
    <name evidence="5" type="ORF">Cenrod_0511</name>
</gene>
<dbReference type="InterPro" id="IPR051159">
    <property type="entry name" value="Hexapeptide_acetyltransf"/>
</dbReference>
<keyword evidence="4" id="KW-0812">Transmembrane</keyword>
<dbReference type="PANTHER" id="PTHR23416">
    <property type="entry name" value="SIALIC ACID SYNTHASE-RELATED"/>
    <property type="match status" value="1"/>
</dbReference>
<dbReference type="SUPFAM" id="SSF51161">
    <property type="entry name" value="Trimeric LpxA-like enzymes"/>
    <property type="match status" value="1"/>
</dbReference>
<organism evidence="5 6">
    <name type="scientific">Candidatus Symbiobacter mobilis CR</name>
    <dbReference type="NCBI Taxonomy" id="946483"/>
    <lineage>
        <taxon>Bacteria</taxon>
        <taxon>Pseudomonadati</taxon>
        <taxon>Pseudomonadota</taxon>
        <taxon>Betaproteobacteria</taxon>
        <taxon>Burkholderiales</taxon>
        <taxon>Comamonadaceae</taxon>
    </lineage>
</organism>
<keyword evidence="4" id="KW-1133">Transmembrane helix</keyword>
<evidence type="ECO:0000313" key="5">
    <source>
        <dbReference type="EMBL" id="AGX86625.1"/>
    </source>
</evidence>
<sequence>MQLNHIYKYFKYIPSTIYVNLILKSPFFMTAPFFPIIITSRLKLFCASDVKIRTKNNGDYIRLGYGSGGIGSFEHTGINLEFYDAATLDLSGISIIGYGSSICIYENATLEIGNNTYIASNAVIKCKKKVKIGDECAVSWNVTILDSDFHPWSSEGVANVISEDVIINNRVWIGNNVIILKGVTIGNGSIVGAGSVVTKNVPDNCLVAGNPARIIKKGVAW</sequence>
<dbReference type="STRING" id="946483.Cenrod_0511"/>
<evidence type="ECO:0000256" key="3">
    <source>
        <dbReference type="ARBA" id="ARBA00023315"/>
    </source>
</evidence>
<dbReference type="KEGG" id="cbx:Cenrod_0511"/>
<keyword evidence="6" id="KW-1185">Reference proteome</keyword>
<keyword evidence="4" id="KW-0472">Membrane</keyword>
<evidence type="ECO:0000256" key="2">
    <source>
        <dbReference type="ARBA" id="ARBA00022737"/>
    </source>
</evidence>
<protein>
    <submittedName>
        <fullName evidence="5">Maltose O-acetyltransferase</fullName>
    </submittedName>
</protein>
<keyword evidence="2" id="KW-0677">Repeat</keyword>
<evidence type="ECO:0000313" key="6">
    <source>
        <dbReference type="Proteomes" id="UP000017184"/>
    </source>
</evidence>
<reference evidence="5 6" key="1">
    <citation type="journal article" date="2013" name="Genome Biol.">
        <title>Genomic analysis reveals key aspects of prokaryotic symbiosis in the phototrophic consortium "Chlorochromatium aggregatum".</title>
        <authorList>
            <person name="Liu Z."/>
            <person name="Muller J."/>
            <person name="Li T."/>
            <person name="Alvey R.M."/>
            <person name="Vogl K."/>
            <person name="Frigaard N.U."/>
            <person name="Rockwell N.C."/>
            <person name="Boyd E.S."/>
            <person name="Tomsho L.P."/>
            <person name="Schuster S.C."/>
            <person name="Henke P."/>
            <person name="Rohde M."/>
            <person name="Overmann J."/>
            <person name="Bryant D.A."/>
        </authorList>
    </citation>
    <scope>NUCLEOTIDE SEQUENCE [LARGE SCALE GENOMIC DNA]</scope>
    <source>
        <strain evidence="5">CR</strain>
    </source>
</reference>
<dbReference type="AlphaFoldDB" id="U5N5S2"/>
<dbReference type="Gene3D" id="2.160.10.10">
    <property type="entry name" value="Hexapeptide repeat proteins"/>
    <property type="match status" value="1"/>
</dbReference>
<proteinExistence type="predicted"/>
<feature type="transmembrane region" description="Helical" evidence="4">
    <location>
        <begin position="21"/>
        <end position="38"/>
    </location>
</feature>
<dbReference type="HOGENOM" id="CLU_051638_6_2_4"/>
<dbReference type="eggNOG" id="COG0110">
    <property type="taxonomic scope" value="Bacteria"/>
</dbReference>
<dbReference type="InterPro" id="IPR011004">
    <property type="entry name" value="Trimer_LpxA-like_sf"/>
</dbReference>
<dbReference type="PROSITE" id="PS00101">
    <property type="entry name" value="HEXAPEP_TRANSFERASES"/>
    <property type="match status" value="1"/>
</dbReference>
<dbReference type="InterPro" id="IPR018357">
    <property type="entry name" value="Hexapep_transf_CS"/>
</dbReference>
<dbReference type="Proteomes" id="UP000017184">
    <property type="component" value="Chromosome"/>
</dbReference>
<accession>U5N5S2</accession>
<dbReference type="Pfam" id="PF14602">
    <property type="entry name" value="Hexapep_2"/>
    <property type="match status" value="1"/>
</dbReference>
<dbReference type="EMBL" id="CP004885">
    <property type="protein sequence ID" value="AGX86625.1"/>
    <property type="molecule type" value="Genomic_DNA"/>
</dbReference>
<evidence type="ECO:0000256" key="1">
    <source>
        <dbReference type="ARBA" id="ARBA00022679"/>
    </source>
</evidence>